<name>A0A9E7R921_9EURY</name>
<dbReference type="InterPro" id="IPR002563">
    <property type="entry name" value="Flavin_Rdtase-like_dom"/>
</dbReference>
<dbReference type="AlphaFoldDB" id="A0A9E7R921"/>
<keyword evidence="3" id="KW-0288">FMN</keyword>
<dbReference type="GeneID" id="74942954"/>
<sequence length="197" mass="21242">MEVDPTDGSLYRTLSSLVTPRPIGWVSTTGPDDVDNLAPFSFFNVACVSPPTLQFAPGKRRGRPAGLTDSQRNAEATGEFVVNVVTREFVDAMNETSATLAPGESEFDHAGLERAASTEVTPPRVAGVVAAFECEHRETVDLGSNALVLGEVVHVHVDDRVVNGVGKVDVAEVDTVGRLAGSWYDRVESRFRMERPD</sequence>
<evidence type="ECO:0000256" key="4">
    <source>
        <dbReference type="ARBA" id="ARBA00038054"/>
    </source>
</evidence>
<dbReference type="InterPro" id="IPR012349">
    <property type="entry name" value="Split_barrel_FMN-bd"/>
</dbReference>
<evidence type="ECO:0000256" key="1">
    <source>
        <dbReference type="ARBA" id="ARBA00001917"/>
    </source>
</evidence>
<evidence type="ECO:0000256" key="3">
    <source>
        <dbReference type="ARBA" id="ARBA00022643"/>
    </source>
</evidence>
<accession>A0A9E7R921</accession>
<dbReference type="RefSeq" id="WP_260643914.1">
    <property type="nucleotide sequence ID" value="NZ_CP104003.1"/>
</dbReference>
<dbReference type="Gene3D" id="2.30.110.10">
    <property type="entry name" value="Electron Transport, Fmn-binding Protein, Chain A"/>
    <property type="match status" value="1"/>
</dbReference>
<gene>
    <name evidence="6" type="ORF">N0B31_10990</name>
</gene>
<evidence type="ECO:0000256" key="2">
    <source>
        <dbReference type="ARBA" id="ARBA00022630"/>
    </source>
</evidence>
<evidence type="ECO:0000259" key="5">
    <source>
        <dbReference type="SMART" id="SM00903"/>
    </source>
</evidence>
<dbReference type="Pfam" id="PF01613">
    <property type="entry name" value="Flavin_Reduct"/>
    <property type="match status" value="1"/>
</dbReference>
<dbReference type="SUPFAM" id="SSF50475">
    <property type="entry name" value="FMN-binding split barrel"/>
    <property type="match status" value="1"/>
</dbReference>
<dbReference type="GO" id="GO:0010181">
    <property type="term" value="F:FMN binding"/>
    <property type="evidence" value="ECO:0007669"/>
    <property type="project" value="InterPro"/>
</dbReference>
<keyword evidence="7" id="KW-1185">Reference proteome</keyword>
<keyword evidence="2" id="KW-0285">Flavoprotein</keyword>
<dbReference type="SMART" id="SM00903">
    <property type="entry name" value="Flavin_Reduct"/>
    <property type="match status" value="1"/>
</dbReference>
<comment type="cofactor">
    <cofactor evidence="1">
        <name>FMN</name>
        <dbReference type="ChEBI" id="CHEBI:58210"/>
    </cofactor>
</comment>
<comment type="similarity">
    <text evidence="4">Belongs to the flavoredoxin family.</text>
</comment>
<protein>
    <submittedName>
        <fullName evidence="6">Flavin reductase family protein</fullName>
    </submittedName>
</protein>
<dbReference type="PANTHER" id="PTHR33798">
    <property type="entry name" value="FLAVOPROTEIN OXYGENASE"/>
    <property type="match status" value="1"/>
</dbReference>
<dbReference type="KEGG" id="ssai:N0B31_10990"/>
<evidence type="ECO:0000313" key="6">
    <source>
        <dbReference type="EMBL" id="UWM56800.1"/>
    </source>
</evidence>
<feature type="domain" description="Flavin reductase like" evidence="5">
    <location>
        <begin position="17"/>
        <end position="164"/>
    </location>
</feature>
<organism evidence="6 7">
    <name type="scientific">Salinirubellus salinus</name>
    <dbReference type="NCBI Taxonomy" id="1364945"/>
    <lineage>
        <taxon>Archaea</taxon>
        <taxon>Methanobacteriati</taxon>
        <taxon>Methanobacteriota</taxon>
        <taxon>Stenosarchaea group</taxon>
        <taxon>Halobacteria</taxon>
        <taxon>Halobacteriales</taxon>
        <taxon>Natronomonadaceae</taxon>
        <taxon>Salinirubellus</taxon>
    </lineage>
</organism>
<dbReference type="EMBL" id="CP104003">
    <property type="protein sequence ID" value="UWM56800.1"/>
    <property type="molecule type" value="Genomic_DNA"/>
</dbReference>
<dbReference type="Proteomes" id="UP001057580">
    <property type="component" value="Chromosome"/>
</dbReference>
<evidence type="ECO:0000313" key="7">
    <source>
        <dbReference type="Proteomes" id="UP001057580"/>
    </source>
</evidence>
<proteinExistence type="inferred from homology"/>
<dbReference type="PANTHER" id="PTHR33798:SF5">
    <property type="entry name" value="FLAVIN REDUCTASE LIKE DOMAIN-CONTAINING PROTEIN"/>
    <property type="match status" value="1"/>
</dbReference>
<reference evidence="6" key="1">
    <citation type="submission" date="2022-09" db="EMBL/GenBank/DDBJ databases">
        <title>Diverse halophilic archaea isolated from saline environments.</title>
        <authorList>
            <person name="Cui H.-L."/>
        </authorList>
    </citation>
    <scope>NUCLEOTIDE SEQUENCE</scope>
    <source>
        <strain evidence="6">ZS-35-S2</strain>
    </source>
</reference>